<dbReference type="Proteomes" id="UP000460257">
    <property type="component" value="Unassembled WGS sequence"/>
</dbReference>
<keyword evidence="8 10" id="KW-0594">Phospholipid biosynthesis</keyword>
<comment type="subunit">
    <text evidence="10">Probably interacts with PlsX.</text>
</comment>
<feature type="transmembrane region" description="Helical" evidence="10">
    <location>
        <begin position="142"/>
        <end position="162"/>
    </location>
</feature>
<evidence type="ECO:0000256" key="2">
    <source>
        <dbReference type="ARBA" id="ARBA00022516"/>
    </source>
</evidence>
<evidence type="ECO:0000256" key="3">
    <source>
        <dbReference type="ARBA" id="ARBA00022679"/>
    </source>
</evidence>
<keyword evidence="7 10" id="KW-0472">Membrane</keyword>
<keyword evidence="9 10" id="KW-1208">Phospholipid metabolism</keyword>
<dbReference type="SMART" id="SM01207">
    <property type="entry name" value="G3P_acyltransf"/>
    <property type="match status" value="1"/>
</dbReference>
<dbReference type="InterPro" id="IPR003811">
    <property type="entry name" value="G3P_acylTferase_PlsY"/>
</dbReference>
<dbReference type="GO" id="GO:0043772">
    <property type="term" value="F:acyl-phosphate glycerol-3-phosphate acyltransferase activity"/>
    <property type="evidence" value="ECO:0007669"/>
    <property type="project" value="UniProtKB-UniRule"/>
</dbReference>
<dbReference type="UniPathway" id="UPA00085"/>
<keyword evidence="4 10" id="KW-0812">Transmembrane</keyword>
<dbReference type="EC" id="2.3.1.275" evidence="10"/>
<dbReference type="PANTHER" id="PTHR30309:SF0">
    <property type="entry name" value="GLYCEROL-3-PHOSPHATE ACYLTRANSFERASE-RELATED"/>
    <property type="match status" value="1"/>
</dbReference>
<dbReference type="NCBIfam" id="TIGR00023">
    <property type="entry name" value="glycerol-3-phosphate 1-O-acyltransferase PlsY"/>
    <property type="match status" value="1"/>
</dbReference>
<comment type="pathway">
    <text evidence="10">Lipid metabolism; phospholipid metabolism.</text>
</comment>
<dbReference type="Pfam" id="PF02660">
    <property type="entry name" value="G3P_acyltransf"/>
    <property type="match status" value="1"/>
</dbReference>
<comment type="subcellular location">
    <subcellularLocation>
        <location evidence="10">Cell membrane</location>
        <topology evidence="10">Multi-pass membrane protein</topology>
    </subcellularLocation>
</comment>
<gene>
    <name evidence="10 11" type="primary">plsY</name>
    <name evidence="11" type="ORF">FRC54_00970</name>
</gene>
<keyword evidence="3 10" id="KW-0808">Transferase</keyword>
<comment type="caution">
    <text evidence="10">Lacks conserved residue(s) required for the propagation of feature annotation.</text>
</comment>
<feature type="transmembrane region" description="Helical" evidence="10">
    <location>
        <begin position="111"/>
        <end position="135"/>
    </location>
</feature>
<dbReference type="GO" id="GO:0008654">
    <property type="term" value="P:phospholipid biosynthetic process"/>
    <property type="evidence" value="ECO:0007669"/>
    <property type="project" value="UniProtKB-UniRule"/>
</dbReference>
<name>A0A6N7IXS2_9FIRM</name>
<comment type="function">
    <text evidence="10">Catalyzes the transfer of an acyl group from acyl-phosphate (acyl-PO(4)) to glycerol-3-phosphate (G3P) to form lysophosphatidic acid (LPA). This enzyme utilizes acyl-phosphate as fatty acyl donor, but not acyl-CoA or acyl-ACP.</text>
</comment>
<reference evidence="11" key="1">
    <citation type="journal article" date="2020" name="Appl. Environ. Microbiol.">
        <title>Medium-Chain Fatty Acid Synthesis by 'Candidatus Weimeria bifida' gen. nov., sp. nov., and 'Candidatus Pseudoramibacter fermentans' sp. nov.</title>
        <authorList>
            <person name="Scarborough M.J."/>
            <person name="Myers K.S."/>
            <person name="Donohue T.J."/>
            <person name="Noguera D.R."/>
        </authorList>
    </citation>
    <scope>NUCLEOTIDE SEQUENCE</scope>
    <source>
        <strain evidence="11">LCO1.1</strain>
    </source>
</reference>
<keyword evidence="12" id="KW-1185">Reference proteome</keyword>
<evidence type="ECO:0000256" key="9">
    <source>
        <dbReference type="ARBA" id="ARBA00023264"/>
    </source>
</evidence>
<evidence type="ECO:0000256" key="1">
    <source>
        <dbReference type="ARBA" id="ARBA00022475"/>
    </source>
</evidence>
<accession>A0A6N7IXS2</accession>
<evidence type="ECO:0000256" key="10">
    <source>
        <dbReference type="HAMAP-Rule" id="MF_01043"/>
    </source>
</evidence>
<evidence type="ECO:0000313" key="12">
    <source>
        <dbReference type="Proteomes" id="UP000460257"/>
    </source>
</evidence>
<evidence type="ECO:0000256" key="8">
    <source>
        <dbReference type="ARBA" id="ARBA00023209"/>
    </source>
</evidence>
<keyword evidence="2 10" id="KW-0444">Lipid biosynthesis</keyword>
<evidence type="ECO:0000256" key="6">
    <source>
        <dbReference type="ARBA" id="ARBA00023098"/>
    </source>
</evidence>
<evidence type="ECO:0000256" key="5">
    <source>
        <dbReference type="ARBA" id="ARBA00022989"/>
    </source>
</evidence>
<dbReference type="GO" id="GO:0005886">
    <property type="term" value="C:plasma membrane"/>
    <property type="evidence" value="ECO:0007669"/>
    <property type="project" value="UniProtKB-SubCell"/>
</dbReference>
<evidence type="ECO:0000256" key="7">
    <source>
        <dbReference type="ARBA" id="ARBA00023136"/>
    </source>
</evidence>
<dbReference type="HAMAP" id="MF_01043">
    <property type="entry name" value="PlsY"/>
    <property type="match status" value="1"/>
</dbReference>
<comment type="caution">
    <text evidence="11">The sequence shown here is derived from an EMBL/GenBank/DDBJ whole genome shotgun (WGS) entry which is preliminary data.</text>
</comment>
<feature type="transmembrane region" description="Helical" evidence="10">
    <location>
        <begin position="174"/>
        <end position="190"/>
    </location>
</feature>
<sequence>MLKFLAFLLGYAFGNVPSGYLMGKAEHVDITKQGSGNIGTTNTLRVLGNLQGALCLLFDCMKGVVPALIMGAVASHFEPESKAVIMFFAALGAVIGHDFPATMHFKGGKGIATSLGLFIIAYPIIIPFQVAVFVITVAITRFVSLGSILCAISFPFMAMAAILTGHTAFTMQEAPLIIVLSFGVGALAVWRHHSNIGRLITGNENKFSFHHKKKEG</sequence>
<evidence type="ECO:0000313" key="11">
    <source>
        <dbReference type="EMBL" id="MQN00562.1"/>
    </source>
</evidence>
<keyword evidence="1 10" id="KW-1003">Cell membrane</keyword>
<keyword evidence="5 10" id="KW-1133">Transmembrane helix</keyword>
<keyword evidence="6 10" id="KW-0443">Lipid metabolism</keyword>
<dbReference type="EMBL" id="VOGC01000002">
    <property type="protein sequence ID" value="MQN00562.1"/>
    <property type="molecule type" value="Genomic_DNA"/>
</dbReference>
<organism evidence="11 12">
    <name type="scientific">Candidatus Weimeria bifida</name>
    <dbReference type="NCBI Taxonomy" id="2599074"/>
    <lineage>
        <taxon>Bacteria</taxon>
        <taxon>Bacillati</taxon>
        <taxon>Bacillota</taxon>
        <taxon>Clostridia</taxon>
        <taxon>Lachnospirales</taxon>
        <taxon>Lachnospiraceae</taxon>
        <taxon>Candidatus Weimeria</taxon>
    </lineage>
</organism>
<dbReference type="AlphaFoldDB" id="A0A6N7IXS2"/>
<protein>
    <recommendedName>
        <fullName evidence="10">Glycerol-3-phosphate acyltransferase</fullName>
    </recommendedName>
    <alternativeName>
        <fullName evidence="10">Acyl-PO4 G3P acyltransferase</fullName>
    </alternativeName>
    <alternativeName>
        <fullName evidence="10">Acyl-phosphate--glycerol-3-phosphate acyltransferase</fullName>
    </alternativeName>
    <alternativeName>
        <fullName evidence="10">G3P acyltransferase</fullName>
        <shortName evidence="10">GPAT</shortName>
        <ecNumber evidence="10">2.3.1.275</ecNumber>
    </alternativeName>
    <alternativeName>
        <fullName evidence="10">Lysophosphatidic acid synthase</fullName>
        <shortName evidence="10">LPA synthase</shortName>
    </alternativeName>
</protein>
<comment type="similarity">
    <text evidence="10">Belongs to the PlsY family.</text>
</comment>
<evidence type="ECO:0000256" key="4">
    <source>
        <dbReference type="ARBA" id="ARBA00022692"/>
    </source>
</evidence>
<dbReference type="PANTHER" id="PTHR30309">
    <property type="entry name" value="INNER MEMBRANE PROTEIN YGIH"/>
    <property type="match status" value="1"/>
</dbReference>
<keyword evidence="11" id="KW-0012">Acyltransferase</keyword>
<comment type="catalytic activity">
    <reaction evidence="10">
        <text>an acyl phosphate + sn-glycerol 3-phosphate = a 1-acyl-sn-glycero-3-phosphate + phosphate</text>
        <dbReference type="Rhea" id="RHEA:34075"/>
        <dbReference type="ChEBI" id="CHEBI:43474"/>
        <dbReference type="ChEBI" id="CHEBI:57597"/>
        <dbReference type="ChEBI" id="CHEBI:57970"/>
        <dbReference type="ChEBI" id="CHEBI:59918"/>
        <dbReference type="EC" id="2.3.1.275"/>
    </reaction>
</comment>
<proteinExistence type="inferred from homology"/>